<reference evidence="1" key="2">
    <citation type="journal article" date="2022" name="Microbiol. Resour. Announc.">
        <title>Metagenome Sequencing to Explore Phylogenomics of Terrestrial Cyanobacteria.</title>
        <authorList>
            <person name="Ward R.D."/>
            <person name="Stajich J.E."/>
            <person name="Johansen J.R."/>
            <person name="Huntemann M."/>
            <person name="Clum A."/>
            <person name="Foster B."/>
            <person name="Foster B."/>
            <person name="Roux S."/>
            <person name="Palaniappan K."/>
            <person name="Varghese N."/>
            <person name="Mukherjee S."/>
            <person name="Reddy T.B.K."/>
            <person name="Daum C."/>
            <person name="Copeland A."/>
            <person name="Chen I.A."/>
            <person name="Ivanova N.N."/>
            <person name="Kyrpides N.C."/>
            <person name="Shapiro N."/>
            <person name="Eloe-Fadrosh E.A."/>
            <person name="Pietrasiak N."/>
        </authorList>
    </citation>
    <scope>NUCLEOTIDE SEQUENCE</scope>
    <source>
        <strain evidence="1">UHER 2000/2452</strain>
    </source>
</reference>
<dbReference type="Pfam" id="PF14516">
    <property type="entry name" value="AAA_35"/>
    <property type="match status" value="1"/>
</dbReference>
<proteinExistence type="predicted"/>
<dbReference type="Proteomes" id="UP000757435">
    <property type="component" value="Unassembled WGS sequence"/>
</dbReference>
<evidence type="ECO:0000313" key="1">
    <source>
        <dbReference type="EMBL" id="MBW4661826.1"/>
    </source>
</evidence>
<comment type="caution">
    <text evidence="1">The sequence shown here is derived from an EMBL/GenBank/DDBJ whole genome shotgun (WGS) entry which is preliminary data.</text>
</comment>
<sequence length="136" mass="15034">MVDAFEANPSGANPSVYTVGGTVQANERGLYIPREADGELLRLCRESTFAYVLTPRQMGKSSLMIRTAEQLIEDGSRVVIIDLTQVGTQVSAAEWYRGVLALVAEQLELTSGIAEWWEAQSHLGVTQRLTQFFQQV</sequence>
<dbReference type="AlphaFoldDB" id="A0A951QGB2"/>
<gene>
    <name evidence="1" type="ORF">KME15_24425</name>
</gene>
<accession>A0A951QGB2</accession>
<dbReference type="EMBL" id="JAHHHD010000047">
    <property type="protein sequence ID" value="MBW4661826.1"/>
    <property type="molecule type" value="Genomic_DNA"/>
</dbReference>
<evidence type="ECO:0000313" key="2">
    <source>
        <dbReference type="Proteomes" id="UP000757435"/>
    </source>
</evidence>
<protein>
    <submittedName>
        <fullName evidence="1">AAA-like domain-containing protein</fullName>
    </submittedName>
</protein>
<organism evidence="1 2">
    <name type="scientific">Drouetiella hepatica Uher 2000/2452</name>
    <dbReference type="NCBI Taxonomy" id="904376"/>
    <lineage>
        <taxon>Bacteria</taxon>
        <taxon>Bacillati</taxon>
        <taxon>Cyanobacteriota</taxon>
        <taxon>Cyanophyceae</taxon>
        <taxon>Oculatellales</taxon>
        <taxon>Oculatellaceae</taxon>
        <taxon>Drouetiella</taxon>
    </lineage>
</organism>
<reference evidence="1" key="1">
    <citation type="submission" date="2021-05" db="EMBL/GenBank/DDBJ databases">
        <authorList>
            <person name="Pietrasiak N."/>
            <person name="Ward R."/>
            <person name="Stajich J.E."/>
            <person name="Kurbessoian T."/>
        </authorList>
    </citation>
    <scope>NUCLEOTIDE SEQUENCE</scope>
    <source>
        <strain evidence="1">UHER 2000/2452</strain>
    </source>
</reference>
<name>A0A951QGB2_9CYAN</name>